<dbReference type="PATRIC" id="fig|1365965.3.peg.2049"/>
<protein>
    <recommendedName>
        <fullName evidence="4">Alpha/beta hydrolase</fullName>
    </recommendedName>
</protein>
<dbReference type="RefSeq" id="WP_052789724.1">
    <property type="nucleotide sequence ID" value="NZ_AVQD01000017.1"/>
</dbReference>
<reference evidence="2 3" key="1">
    <citation type="journal article" date="2015" name="Int J Genomics">
        <title>Comparative Genomics Revealed Genetic Diversity and Species/Strain-Level Differences in Carbohydrate Metabolism of Three Probiotic Bifidobacterial Species.</title>
        <authorList>
            <person name="Odamaki T."/>
            <person name="Horigome A."/>
            <person name="Sugahara H."/>
            <person name="Hashikura N."/>
            <person name="Minami J."/>
            <person name="Xiao J.Z."/>
            <person name="Abe F."/>
        </authorList>
    </citation>
    <scope>NUCLEOTIDE SEQUENCE [LARGE SCALE GENOMIC DNA]</scope>
    <source>
        <strain evidence="2 3">MCC 1128</strain>
    </source>
</reference>
<dbReference type="InterPro" id="IPR029058">
    <property type="entry name" value="AB_hydrolase_fold"/>
</dbReference>
<organism evidence="2 3">
    <name type="scientific">Bifidobacterium breve MCC 1128</name>
    <dbReference type="NCBI Taxonomy" id="1365965"/>
    <lineage>
        <taxon>Bacteria</taxon>
        <taxon>Bacillati</taxon>
        <taxon>Actinomycetota</taxon>
        <taxon>Actinomycetes</taxon>
        <taxon>Bifidobacteriales</taxon>
        <taxon>Bifidobacteriaceae</taxon>
        <taxon>Bifidobacterium</taxon>
    </lineage>
</organism>
<dbReference type="Pfam" id="PF11187">
    <property type="entry name" value="Mbeg1-like"/>
    <property type="match status" value="1"/>
</dbReference>
<evidence type="ECO:0008006" key="4">
    <source>
        <dbReference type="Google" id="ProtNLM"/>
    </source>
</evidence>
<dbReference type="Gene3D" id="3.40.50.1820">
    <property type="entry name" value="alpha/beta hydrolase"/>
    <property type="match status" value="1"/>
</dbReference>
<name>A0A0L7ATX7_BIFBR</name>
<evidence type="ECO:0000313" key="2">
    <source>
        <dbReference type="EMBL" id="KOA38493.1"/>
    </source>
</evidence>
<accession>A0A0L7ATX7</accession>
<dbReference type="EMBL" id="AVQD01000017">
    <property type="protein sequence ID" value="KOA38493.1"/>
    <property type="molecule type" value="Genomic_DNA"/>
</dbReference>
<evidence type="ECO:0000313" key="3">
    <source>
        <dbReference type="Proteomes" id="UP000037193"/>
    </source>
</evidence>
<dbReference type="AlphaFoldDB" id="A0A0L7ATX7"/>
<feature type="compositionally biased region" description="Basic and acidic residues" evidence="1">
    <location>
        <begin position="434"/>
        <end position="445"/>
    </location>
</feature>
<proteinExistence type="predicted"/>
<feature type="region of interest" description="Disordered" evidence="1">
    <location>
        <begin position="408"/>
        <end position="445"/>
    </location>
</feature>
<dbReference type="Proteomes" id="UP000037193">
    <property type="component" value="Unassembled WGS sequence"/>
</dbReference>
<gene>
    <name evidence="2" type="ORF">BBM1128_10150</name>
</gene>
<comment type="caution">
    <text evidence="2">The sequence shown here is derived from an EMBL/GenBank/DDBJ whole genome shotgun (WGS) entry which is preliminary data.</text>
</comment>
<sequence>MTGIIDYARTELRPFSELPFNEIDALIIATLIYEDVANICPTLMLDEQQQSGSFATRIRTFEPKHPLIWLKGLWHPAMESISLKEANQELHRSIDTSEDDKPHEAQMVSVIDPHLTHTLFEEAGNNPRFAGIRLGAVVEHVNRGEQTQFAAATFQLPDGRNRRNPTHKGTMVLSFRGTDDSLIGWKEDFNMAFQYPVPAQRAASAYLDTVARLWDGPIVLVGHSKGGNLAIYAAMNADAKVQNRIRHIYSLDGPGFPSEIVTSPAYRRIQPKVTKIVPSSSIVGMIFETPEPCRVVSSDSDGIMQHSAFTWLVDGDQFVTEPDLSSSSQLFNEELNHWVGALTPEQRERAVDALFTVLHSNGATTFSEVMSNFPASIPSMLGAFVGLTPEDRRHLAEAVPILIKAATAKHKTDSANAKAAADADEPNGTPATEQKNEPNDKPTNV</sequence>
<dbReference type="SUPFAM" id="SSF53474">
    <property type="entry name" value="alpha/beta-Hydrolases"/>
    <property type="match status" value="2"/>
</dbReference>
<evidence type="ECO:0000256" key="1">
    <source>
        <dbReference type="SAM" id="MobiDB-lite"/>
    </source>
</evidence>
<dbReference type="InterPro" id="IPR024499">
    <property type="entry name" value="Mbeg1-like"/>
</dbReference>